<evidence type="ECO:0000313" key="1">
    <source>
        <dbReference type="EMBL" id="KKR23722.1"/>
    </source>
</evidence>
<protein>
    <submittedName>
        <fullName evidence="1">Uncharacterized protein</fullName>
    </submittedName>
</protein>
<dbReference type="EMBL" id="LBXD01000009">
    <property type="protein sequence ID" value="KKR23722.1"/>
    <property type="molecule type" value="Genomic_DNA"/>
</dbReference>
<comment type="caution">
    <text evidence="1">The sequence shown here is derived from an EMBL/GenBank/DDBJ whole genome shotgun (WGS) entry which is preliminary data.</text>
</comment>
<reference evidence="1 2" key="1">
    <citation type="journal article" date="2015" name="Nature">
        <title>rRNA introns, odd ribosomes, and small enigmatic genomes across a large radiation of phyla.</title>
        <authorList>
            <person name="Brown C.T."/>
            <person name="Hug L.A."/>
            <person name="Thomas B.C."/>
            <person name="Sharon I."/>
            <person name="Castelle C.J."/>
            <person name="Singh A."/>
            <person name="Wilkins M.J."/>
            <person name="Williams K.H."/>
            <person name="Banfield J.F."/>
        </authorList>
    </citation>
    <scope>NUCLEOTIDE SEQUENCE [LARGE SCALE GENOMIC DNA]</scope>
</reference>
<name>A0A0G0SDI4_9BACT</name>
<accession>A0A0G0SDI4</accession>
<gene>
    <name evidence="1" type="ORF">UT53_C0009G0016</name>
</gene>
<dbReference type="AlphaFoldDB" id="A0A0G0SDI4"/>
<evidence type="ECO:0000313" key="2">
    <source>
        <dbReference type="Proteomes" id="UP000034764"/>
    </source>
</evidence>
<dbReference type="Proteomes" id="UP000034764">
    <property type="component" value="Unassembled WGS sequence"/>
</dbReference>
<organism evidence="1 2">
    <name type="scientific">Candidatus Yanofskybacteria bacterium GW2011_GWD2_39_48</name>
    <dbReference type="NCBI Taxonomy" id="1619031"/>
    <lineage>
        <taxon>Bacteria</taxon>
        <taxon>Candidatus Yanofskyibacteriota</taxon>
    </lineage>
</organism>
<sequence>MSGDYQVFTADRLSRFSTILELIDAYQYPYIILACPSDDWADRAIEVIRFIGFKFTIAIPERFIDRVLLGHGQTGPGSIHRVFLSGYYPICLVRIDSVERIRVRDLKSKYLKGVLGLQYADRLINWFNGYNFREMIGVSHTPTLGGDDFIRLIEVEILDPFTEH</sequence>
<proteinExistence type="predicted"/>